<feature type="domain" description="Peptidase S74" evidence="10">
    <location>
        <begin position="466"/>
        <end position="574"/>
    </location>
</feature>
<evidence type="ECO:0000256" key="3">
    <source>
        <dbReference type="ARBA" id="ARBA00022692"/>
    </source>
</evidence>
<keyword evidence="3" id="KW-0812">Transmembrane</keyword>
<dbReference type="InterPro" id="IPR051577">
    <property type="entry name" value="MRF-like"/>
</dbReference>
<dbReference type="Pfam" id="PF13884">
    <property type="entry name" value="Peptidase_S74"/>
    <property type="match status" value="1"/>
</dbReference>
<dbReference type="InterPro" id="IPR024061">
    <property type="entry name" value="NDT80_DNA-bd_dom"/>
</dbReference>
<dbReference type="InterPro" id="IPR037141">
    <property type="entry name" value="NDT80_DNA-bd_dom_sf"/>
</dbReference>
<dbReference type="Gene3D" id="2.60.40.1390">
    <property type="entry name" value="NDT80 DNA-binding domain"/>
    <property type="match status" value="2"/>
</dbReference>
<dbReference type="FunFam" id="2.60.40.1390:FF:000004">
    <property type="entry name" value="Myelin regulatory factor"/>
    <property type="match status" value="1"/>
</dbReference>
<dbReference type="PANTHER" id="PTHR13029:SF17">
    <property type="entry name" value="MYELIN REGULATORY FACTOR-LIKE PROTEIN"/>
    <property type="match status" value="1"/>
</dbReference>
<evidence type="ECO:0000256" key="2">
    <source>
        <dbReference type="ARBA" id="ARBA00008221"/>
    </source>
</evidence>
<comment type="similarity">
    <text evidence="2">Belongs to the MRF family.</text>
</comment>
<organism evidence="11 12">
    <name type="scientific">Hymenochirus boettgeri</name>
    <name type="common">Congo dwarf clawed frog</name>
    <dbReference type="NCBI Taxonomy" id="247094"/>
    <lineage>
        <taxon>Eukaryota</taxon>
        <taxon>Metazoa</taxon>
        <taxon>Chordata</taxon>
        <taxon>Craniata</taxon>
        <taxon>Vertebrata</taxon>
        <taxon>Euteleostomi</taxon>
        <taxon>Amphibia</taxon>
        <taxon>Batrachia</taxon>
        <taxon>Anura</taxon>
        <taxon>Pipoidea</taxon>
        <taxon>Pipidae</taxon>
        <taxon>Pipinae</taxon>
        <taxon>Hymenochirus</taxon>
    </lineage>
</organism>
<evidence type="ECO:0000313" key="11">
    <source>
        <dbReference type="EMBL" id="KAG8439675.1"/>
    </source>
</evidence>
<keyword evidence="4" id="KW-1133">Transmembrane helix</keyword>
<dbReference type="PROSITE" id="PS51517">
    <property type="entry name" value="NDT80"/>
    <property type="match status" value="1"/>
</dbReference>
<sequence>MAQHRRANSSGQDSAVYLHLKDKGHTSEDCNVNILAKERDWLKRGVKEAIYVKIKKPSLNRGGGVRHHLSAILPDSPPDSGSELCSPPQIHDYLPSHCWPNGYFPTSSTSSSGSCRYTERSSPSNSPSNNSLDYSPANCEKINSFGDSWNDTALSNSRGYRYSFTQQPPPQCSSFGGQSIKRKYSQMEETEKWATWNPQEALSSNCIIDVHGYESDGQTISSTEKYYQSLTWKPFKAASWCSLFNCNGEKLPAVGYQVITDKGFNFSVVDDAFVCQKKNHFQVTVHIRVLGSPKCVQTQMGRNPIESFYLKVFGVKVESTSQTITIEQSQSDRRKHPFNPVTLKLPSDQITKVTVGRLHFNETTANNMRKKGRPNPDQRYFMLVVGLYAVCHEESHLIVAHVSERIIVRASNPGHFENDNDVLWQRGHVPETVVSHGRVGINTDTPDEALVVCGNMKVMGTVIHPSDSRAKRNIQEVNSMDQLKRITQMRLVEYDYKPEFASAMGIDSLHETGVIAQEVRDILPQAVKEAGNITCENGQTIEKFLMVDKDKIFMENVGAVKQLCKLTNNLEIRIEELELWNQKLAQLKRISSIKSSASGKPSRLPPRTFSRISHIPLQKKPLPVKVKKIPNKQNQCSKRIYQTIVIALTTVMVLCALTISTLYTLYVQEEAIERENPPLNNVTAVSTSISSLHTTMLAYSESTFMETTSHPGLGELEISFCDILPCVDINCCSLQQSTLKNIFYKETKSFEKRSLNRVPNRNKWPDKPPFLSDWTDTSISSIQILENQQIVDRHYCSKGLHCGNGNYSYVIPVNKYTPINMRITLEINTTEPLIVYRCKMTFGNICNQRSETRKKREDSSESTQGLQHHWILPVARLYDSAYHFRVATPDLANCSTDPNYAGMLFTDYYFYFYRKCD</sequence>
<dbReference type="CDD" id="cd10144">
    <property type="entry name" value="Peptidase_S74_CIMCD"/>
    <property type="match status" value="1"/>
</dbReference>
<dbReference type="Pfam" id="PF13888">
    <property type="entry name" value="MRF_C2"/>
    <property type="match status" value="1"/>
</dbReference>
<dbReference type="GO" id="GO:0003700">
    <property type="term" value="F:DNA-binding transcription factor activity"/>
    <property type="evidence" value="ECO:0007669"/>
    <property type="project" value="UniProtKB-UniRule"/>
</dbReference>
<dbReference type="GO" id="GO:0005634">
    <property type="term" value="C:nucleus"/>
    <property type="evidence" value="ECO:0007669"/>
    <property type="project" value="TreeGrafter"/>
</dbReference>
<dbReference type="Pfam" id="PF13887">
    <property type="entry name" value="MYRF_ICA"/>
    <property type="match status" value="1"/>
</dbReference>
<comment type="caution">
    <text evidence="11">The sequence shown here is derived from an EMBL/GenBank/DDBJ whole genome shotgun (WGS) entry which is preliminary data.</text>
</comment>
<evidence type="ECO:0000256" key="7">
    <source>
        <dbReference type="PROSITE-ProRule" id="PRU00850"/>
    </source>
</evidence>
<evidence type="ECO:0008006" key="13">
    <source>
        <dbReference type="Google" id="ProtNLM"/>
    </source>
</evidence>
<reference evidence="11" key="1">
    <citation type="thesis" date="2020" institute="ProQuest LLC" country="789 East Eisenhower Parkway, Ann Arbor, MI, USA">
        <title>Comparative Genomics and Chromosome Evolution.</title>
        <authorList>
            <person name="Mudd A.B."/>
        </authorList>
    </citation>
    <scope>NUCLEOTIDE SEQUENCE</scope>
    <source>
        <strain evidence="11">Female2</strain>
        <tissue evidence="11">Blood</tissue>
    </source>
</reference>
<dbReference type="Proteomes" id="UP000812440">
    <property type="component" value="Chromosome 3"/>
</dbReference>
<dbReference type="GO" id="GO:0005789">
    <property type="term" value="C:endoplasmic reticulum membrane"/>
    <property type="evidence" value="ECO:0007669"/>
    <property type="project" value="TreeGrafter"/>
</dbReference>
<evidence type="ECO:0000256" key="5">
    <source>
        <dbReference type="ARBA" id="ARBA00023125"/>
    </source>
</evidence>
<keyword evidence="6" id="KW-0472">Membrane</keyword>
<dbReference type="InterPro" id="IPR030392">
    <property type="entry name" value="S74_ICA"/>
</dbReference>
<dbReference type="EMBL" id="JAACNH010000006">
    <property type="protein sequence ID" value="KAG8439675.1"/>
    <property type="molecule type" value="Genomic_DNA"/>
</dbReference>
<comment type="subcellular location">
    <subcellularLocation>
        <location evidence="1">Membrane</location>
        <topology evidence="1">Single-pass membrane protein</topology>
    </subcellularLocation>
</comment>
<keyword evidence="5 7" id="KW-0238">DNA-binding</keyword>
<evidence type="ECO:0000256" key="4">
    <source>
        <dbReference type="ARBA" id="ARBA00022989"/>
    </source>
</evidence>
<dbReference type="InterPro" id="IPR025719">
    <property type="entry name" value="MYRF_C2"/>
</dbReference>
<dbReference type="PROSITE" id="PS51688">
    <property type="entry name" value="ICA"/>
    <property type="match status" value="1"/>
</dbReference>
<name>A0A8T2J376_9PIPI</name>
<feature type="domain" description="NDT80" evidence="9">
    <location>
        <begin position="152"/>
        <end position="420"/>
    </location>
</feature>
<protein>
    <recommendedName>
        <fullName evidence="13">Myelin regulatory factor-like protein</fullName>
    </recommendedName>
</protein>
<feature type="compositionally biased region" description="Low complexity" evidence="8">
    <location>
        <begin position="121"/>
        <end position="131"/>
    </location>
</feature>
<accession>A0A8T2J376</accession>
<evidence type="ECO:0000313" key="12">
    <source>
        <dbReference type="Proteomes" id="UP000812440"/>
    </source>
</evidence>
<proteinExistence type="inferred from homology"/>
<feature type="DNA-binding region" description="NDT80" evidence="7">
    <location>
        <begin position="152"/>
        <end position="420"/>
    </location>
</feature>
<dbReference type="OrthoDB" id="27041at2759"/>
<gene>
    <name evidence="11" type="ORF">GDO86_005739</name>
</gene>
<dbReference type="GO" id="GO:0016540">
    <property type="term" value="P:protein autoprocessing"/>
    <property type="evidence" value="ECO:0007669"/>
    <property type="project" value="InterPro"/>
</dbReference>
<dbReference type="GO" id="GO:0043565">
    <property type="term" value="F:sequence-specific DNA binding"/>
    <property type="evidence" value="ECO:0007669"/>
    <property type="project" value="TreeGrafter"/>
</dbReference>
<feature type="region of interest" description="Disordered" evidence="8">
    <location>
        <begin position="108"/>
        <end position="133"/>
    </location>
</feature>
<keyword evidence="12" id="KW-1185">Reference proteome</keyword>
<dbReference type="InterPro" id="IPR008967">
    <property type="entry name" value="p53-like_TF_DNA-bd_sf"/>
</dbReference>
<dbReference type="GO" id="GO:0045893">
    <property type="term" value="P:positive regulation of DNA-templated transcription"/>
    <property type="evidence" value="ECO:0007669"/>
    <property type="project" value="TreeGrafter"/>
</dbReference>
<evidence type="ECO:0000256" key="6">
    <source>
        <dbReference type="ARBA" id="ARBA00023136"/>
    </source>
</evidence>
<evidence type="ECO:0000259" key="10">
    <source>
        <dbReference type="PROSITE" id="PS51688"/>
    </source>
</evidence>
<dbReference type="SUPFAM" id="SSF49417">
    <property type="entry name" value="p53-like transcription factors"/>
    <property type="match status" value="1"/>
</dbReference>
<evidence type="ECO:0000256" key="1">
    <source>
        <dbReference type="ARBA" id="ARBA00004167"/>
    </source>
</evidence>
<dbReference type="Pfam" id="PF05224">
    <property type="entry name" value="NDT80_PhoG"/>
    <property type="match status" value="1"/>
</dbReference>
<dbReference type="InterPro" id="IPR026932">
    <property type="entry name" value="MYRF_ICA"/>
</dbReference>
<evidence type="ECO:0000259" key="9">
    <source>
        <dbReference type="PROSITE" id="PS51517"/>
    </source>
</evidence>
<dbReference type="AlphaFoldDB" id="A0A8T2J376"/>
<dbReference type="PANTHER" id="PTHR13029">
    <property type="match status" value="1"/>
</dbReference>
<evidence type="ECO:0000256" key="8">
    <source>
        <dbReference type="SAM" id="MobiDB-lite"/>
    </source>
</evidence>